<protein>
    <submittedName>
        <fullName evidence="1">Uncharacterized protein</fullName>
    </submittedName>
</protein>
<dbReference type="EMBL" id="HBKP01018441">
    <property type="protein sequence ID" value="CAE2230788.1"/>
    <property type="molecule type" value="Transcribed_RNA"/>
</dbReference>
<accession>A0A7S4IIU7</accession>
<dbReference type="AlphaFoldDB" id="A0A7S4IIU7"/>
<gene>
    <name evidence="1" type="ORF">VSP0166_LOCUS13080</name>
</gene>
<organism evidence="1">
    <name type="scientific">Vannella robusta</name>
    <dbReference type="NCBI Taxonomy" id="1487602"/>
    <lineage>
        <taxon>Eukaryota</taxon>
        <taxon>Amoebozoa</taxon>
        <taxon>Discosea</taxon>
        <taxon>Flabellinia</taxon>
        <taxon>Vannellidae</taxon>
        <taxon>Vannella</taxon>
    </lineage>
</organism>
<reference evidence="1" key="1">
    <citation type="submission" date="2021-01" db="EMBL/GenBank/DDBJ databases">
        <authorList>
            <person name="Corre E."/>
            <person name="Pelletier E."/>
            <person name="Niang G."/>
            <person name="Scheremetjew M."/>
            <person name="Finn R."/>
            <person name="Kale V."/>
            <person name="Holt S."/>
            <person name="Cochrane G."/>
            <person name="Meng A."/>
            <person name="Brown T."/>
            <person name="Cohen L."/>
        </authorList>
    </citation>
    <scope>NUCLEOTIDE SEQUENCE</scope>
    <source>
        <strain evidence="1">DIVA3 518/3/11/1/6</strain>
    </source>
</reference>
<evidence type="ECO:0000313" key="1">
    <source>
        <dbReference type="EMBL" id="CAE2230788.1"/>
    </source>
</evidence>
<proteinExistence type="predicted"/>
<name>A0A7S4IIU7_9EUKA</name>
<sequence>MLRSVLGRSVSRVSAFTSQAFVIPQRTKKTDSPVPTMGGNAAEISGEEAAAAATQRRKERVLVPLVFQERVKDGYSVYRYSHRHHLEDVEAYHRQIELSKQEVSMLEYLEEGEHEATISARLLVERFATKTREEKETKEQLIKKLASGKDIVPEHPADVFYKVSDPHAKSFQELWELGRKFEFKKFYPPGRNPIMQMLERSRTRRHFVRTLIVLRTFDNKGSQWRNEDKIKLIEWSRKHSYATFMQWKFTHLLTNEFFNTQNILERYMNFLFTLKVGKSVHSVIEVINTRFGKFSKDGYHYAIHGYYAHKAYSQCVGLFKEMLFGSHVSNFSLSLWNTTAKAMIICKTFQDLDRITDLLKKKYLYTDAIVARQGLCYIAKGDLETAAKLFSVRPVKKHGKTILKEWAKDAEEKLAIATLTEQFNALKQ</sequence>